<dbReference type="Gene3D" id="1.20.1280.50">
    <property type="match status" value="1"/>
</dbReference>
<proteinExistence type="predicted"/>
<dbReference type="InterPro" id="IPR020472">
    <property type="entry name" value="WD40_PAC1"/>
</dbReference>
<dbReference type="PANTHER" id="PTHR19849:SF1">
    <property type="entry name" value="F-BOX_WD REPEAT-CONTAINING PROTEIN 7"/>
    <property type="match status" value="1"/>
</dbReference>
<dbReference type="InterPro" id="IPR019775">
    <property type="entry name" value="WD40_repeat_CS"/>
</dbReference>
<evidence type="ECO:0000313" key="6">
    <source>
        <dbReference type="EMBL" id="KAL0080284.1"/>
    </source>
</evidence>
<keyword evidence="1 3" id="KW-0853">WD repeat</keyword>
<dbReference type="PROSITE" id="PS50082">
    <property type="entry name" value="WD_REPEATS_2"/>
    <property type="match status" value="4"/>
</dbReference>
<dbReference type="SMART" id="SM00320">
    <property type="entry name" value="WD40"/>
    <property type="match status" value="7"/>
</dbReference>
<keyword evidence="2" id="KW-0677">Repeat</keyword>
<feature type="compositionally biased region" description="Polar residues" evidence="4">
    <location>
        <begin position="20"/>
        <end position="39"/>
    </location>
</feature>
<dbReference type="SUPFAM" id="SSF81383">
    <property type="entry name" value="F-box domain"/>
    <property type="match status" value="1"/>
</dbReference>
<evidence type="ECO:0000256" key="1">
    <source>
        <dbReference type="ARBA" id="ARBA00022574"/>
    </source>
</evidence>
<dbReference type="Pfam" id="PF12937">
    <property type="entry name" value="F-box-like"/>
    <property type="match status" value="1"/>
</dbReference>
<feature type="repeat" description="WD" evidence="3">
    <location>
        <begin position="444"/>
        <end position="483"/>
    </location>
</feature>
<dbReference type="SUPFAM" id="SSF50978">
    <property type="entry name" value="WD40 repeat-like"/>
    <property type="match status" value="1"/>
</dbReference>
<dbReference type="InterPro" id="IPR001680">
    <property type="entry name" value="WD40_rpt"/>
</dbReference>
<feature type="repeat" description="WD" evidence="3">
    <location>
        <begin position="340"/>
        <end position="379"/>
    </location>
</feature>
<feature type="repeat" description="WD" evidence="3">
    <location>
        <begin position="484"/>
        <end position="525"/>
    </location>
</feature>
<dbReference type="SMART" id="SM00256">
    <property type="entry name" value="FBOX"/>
    <property type="match status" value="1"/>
</dbReference>
<evidence type="ECO:0000256" key="2">
    <source>
        <dbReference type="ARBA" id="ARBA00022737"/>
    </source>
</evidence>
<dbReference type="EMBL" id="JBCLYO010000020">
    <property type="protein sequence ID" value="KAL0080284.1"/>
    <property type="molecule type" value="Genomic_DNA"/>
</dbReference>
<feature type="region of interest" description="Disordered" evidence="4">
    <location>
        <begin position="20"/>
        <end position="57"/>
    </location>
</feature>
<dbReference type="PROSITE" id="PS50294">
    <property type="entry name" value="WD_REPEATS_REGION"/>
    <property type="match status" value="3"/>
</dbReference>
<accession>A0ABR3ARQ3</accession>
<reference evidence="6 7" key="1">
    <citation type="submission" date="2024-04" db="EMBL/GenBank/DDBJ databases">
        <title>Symmetric and asymmetric DNA N6-adenine methylation regulates different biological responses in Mucorales.</title>
        <authorList>
            <consortium name="Lawrence Berkeley National Laboratory"/>
            <person name="Lax C."/>
            <person name="Mondo S.J."/>
            <person name="Osorio-Concepcion M."/>
            <person name="Muszewska A."/>
            <person name="Corrochano-Luque M."/>
            <person name="Gutierrez G."/>
            <person name="Riley R."/>
            <person name="Lipzen A."/>
            <person name="Guo J."/>
            <person name="Hundley H."/>
            <person name="Amirebrahimi M."/>
            <person name="Ng V."/>
            <person name="Lorenzo-Gutierrez D."/>
            <person name="Binder U."/>
            <person name="Yang J."/>
            <person name="Song Y."/>
            <person name="Canovas D."/>
            <person name="Navarro E."/>
            <person name="Freitag M."/>
            <person name="Gabaldon T."/>
            <person name="Grigoriev I.V."/>
            <person name="Corrochano L.M."/>
            <person name="Nicolas F.E."/>
            <person name="Garre V."/>
        </authorList>
    </citation>
    <scope>NUCLEOTIDE SEQUENCE [LARGE SCALE GENOMIC DNA]</scope>
    <source>
        <strain evidence="6 7">L51</strain>
    </source>
</reference>
<dbReference type="CDD" id="cd00200">
    <property type="entry name" value="WD40"/>
    <property type="match status" value="1"/>
</dbReference>
<sequence length="649" mass="71985">MKSSDRLSWHLPLSLTLPTSVNSQAPSTLVRISSSPSELQPQPQPQPQTQQQVRSVDRHSPFYPLAESLACDTTALFQRSLSPRKRSVTCDDCPTSTYKRARLGRTLDTSYVDPNALPSPSPTPDRTRPIDDTYFPLHKPTPSSTSGRPTLRALLQLPAMLKTFDSLTPSQRDSVFLEILKRSTLDSLQLVNGLILPVLKRDFLASLPHELGLNIIRRLDAPSLCRASCVTRQWRRLIDGDSQTWQTLLAQDGYSADVTSLSNKFSTTQFPFHPYKAMYRHHSIMSRNWELGRAKRTVFSGHPKHVVTCLQFDDEKIISGADDYLINIYDTSTGKLTSELKGHEGGVWALEYVGNTLVSGSTDRTIRVWDIARGVCTHVFAGHTSTVRCLQIILPTLVDGRMEPSQPLIVTGSRDSTLRVWRLPQADEPEYHGVGPNPWFVHTLTGHSQSVRAIAAHGNLLVSGSYDNMVGVWNVQSGRLLHRMEGHTQKVYSVVIDPKNNHCMSGSMDNFVRIWDLNTGECLRILGGHTILVGLLGLTDRHLVSAAADATLRIWSPDSGVCEHVLSGHQGAITCFQHDATKVISGSEGGLKMWDIKTGRHVADLITGVTSVWRVAFNKRRCVAAVRKENVTSFEVLDFGIHGLEDDSA</sequence>
<gene>
    <name evidence="6" type="ORF">J3Q64DRAFT_1869651</name>
</gene>
<dbReference type="PROSITE" id="PS50181">
    <property type="entry name" value="FBOX"/>
    <property type="match status" value="1"/>
</dbReference>
<comment type="caution">
    <text evidence="6">The sequence shown here is derived from an EMBL/GenBank/DDBJ whole genome shotgun (WGS) entry which is preliminary data.</text>
</comment>
<feature type="domain" description="F-box" evidence="5">
    <location>
        <begin position="201"/>
        <end position="248"/>
    </location>
</feature>
<dbReference type="Pfam" id="PF00400">
    <property type="entry name" value="WD40"/>
    <property type="match status" value="7"/>
</dbReference>
<keyword evidence="7" id="KW-1185">Reference proteome</keyword>
<evidence type="ECO:0000259" key="5">
    <source>
        <dbReference type="PROSITE" id="PS50181"/>
    </source>
</evidence>
<dbReference type="PROSITE" id="PS00678">
    <property type="entry name" value="WD_REPEATS_1"/>
    <property type="match status" value="3"/>
</dbReference>
<evidence type="ECO:0000313" key="7">
    <source>
        <dbReference type="Proteomes" id="UP001448207"/>
    </source>
</evidence>
<evidence type="ECO:0000256" key="3">
    <source>
        <dbReference type="PROSITE-ProRule" id="PRU00221"/>
    </source>
</evidence>
<dbReference type="Proteomes" id="UP001448207">
    <property type="component" value="Unassembled WGS sequence"/>
</dbReference>
<protein>
    <submittedName>
        <fullName evidence="6">WD40-repeat-containing domain protein</fullName>
    </submittedName>
</protein>
<name>A0ABR3ARQ3_PHYBL</name>
<dbReference type="InterPro" id="IPR015943">
    <property type="entry name" value="WD40/YVTN_repeat-like_dom_sf"/>
</dbReference>
<feature type="region of interest" description="Disordered" evidence="4">
    <location>
        <begin position="104"/>
        <end position="128"/>
    </location>
</feature>
<feature type="repeat" description="WD" evidence="3">
    <location>
        <begin position="404"/>
        <end position="431"/>
    </location>
</feature>
<dbReference type="Gene3D" id="2.130.10.10">
    <property type="entry name" value="YVTN repeat-like/Quinoprotein amine dehydrogenase"/>
    <property type="match status" value="1"/>
</dbReference>
<evidence type="ECO:0000256" key="4">
    <source>
        <dbReference type="SAM" id="MobiDB-lite"/>
    </source>
</evidence>
<organism evidence="6 7">
    <name type="scientific">Phycomyces blakesleeanus</name>
    <dbReference type="NCBI Taxonomy" id="4837"/>
    <lineage>
        <taxon>Eukaryota</taxon>
        <taxon>Fungi</taxon>
        <taxon>Fungi incertae sedis</taxon>
        <taxon>Mucoromycota</taxon>
        <taxon>Mucoromycotina</taxon>
        <taxon>Mucoromycetes</taxon>
        <taxon>Mucorales</taxon>
        <taxon>Phycomycetaceae</taxon>
        <taxon>Phycomyces</taxon>
    </lineage>
</organism>
<dbReference type="PANTHER" id="PTHR19849">
    <property type="entry name" value="PHOSPHOLIPASE A-2-ACTIVATING PROTEIN"/>
    <property type="match status" value="1"/>
</dbReference>
<dbReference type="InterPro" id="IPR036047">
    <property type="entry name" value="F-box-like_dom_sf"/>
</dbReference>
<dbReference type="InterPro" id="IPR036322">
    <property type="entry name" value="WD40_repeat_dom_sf"/>
</dbReference>
<dbReference type="InterPro" id="IPR001810">
    <property type="entry name" value="F-box_dom"/>
</dbReference>
<dbReference type="PRINTS" id="PR00320">
    <property type="entry name" value="GPROTEINBRPT"/>
</dbReference>